<evidence type="ECO:0000256" key="9">
    <source>
        <dbReference type="PIRSR" id="PIRSR005096-1"/>
    </source>
</evidence>
<keyword evidence="6 8" id="KW-0413">Isomerase</keyword>
<evidence type="ECO:0000256" key="10">
    <source>
        <dbReference type="PIRSR" id="PIRSR005096-3"/>
    </source>
</evidence>
<protein>
    <recommendedName>
        <fullName evidence="8">Aldose 1-epimerase</fullName>
        <ecNumber evidence="8">5.1.3.3</ecNumber>
    </recommendedName>
</protein>
<dbReference type="SUPFAM" id="SSF74650">
    <property type="entry name" value="Galactose mutarotase-like"/>
    <property type="match status" value="1"/>
</dbReference>
<feature type="binding site" evidence="10">
    <location>
        <begin position="90"/>
        <end position="91"/>
    </location>
    <ligand>
        <name>beta-D-galactose</name>
        <dbReference type="ChEBI" id="CHEBI:27667"/>
    </ligand>
</feature>
<dbReference type="GO" id="GO:0004034">
    <property type="term" value="F:aldose 1-epimerase activity"/>
    <property type="evidence" value="ECO:0007669"/>
    <property type="project" value="UniProtKB-EC"/>
</dbReference>
<evidence type="ECO:0000256" key="5">
    <source>
        <dbReference type="ARBA" id="ARBA00022837"/>
    </source>
</evidence>
<evidence type="ECO:0000256" key="2">
    <source>
        <dbReference type="ARBA" id="ARBA00005028"/>
    </source>
</evidence>
<comment type="catalytic activity">
    <reaction evidence="8">
        <text>alpha-D-glucose = beta-D-glucose</text>
        <dbReference type="Rhea" id="RHEA:10264"/>
        <dbReference type="ChEBI" id="CHEBI:15903"/>
        <dbReference type="ChEBI" id="CHEBI:17925"/>
        <dbReference type="EC" id="5.1.3.3"/>
    </reaction>
</comment>
<accession>A0A5M8NWL6</accession>
<comment type="similarity">
    <text evidence="3 8">Belongs to the aldose epimerase family.</text>
</comment>
<evidence type="ECO:0000256" key="3">
    <source>
        <dbReference type="ARBA" id="ARBA00006206"/>
    </source>
</evidence>
<evidence type="ECO:0000256" key="6">
    <source>
        <dbReference type="ARBA" id="ARBA00023235"/>
    </source>
</evidence>
<dbReference type="GO" id="GO:0033499">
    <property type="term" value="P:galactose catabolic process via UDP-galactose, Leloir pathway"/>
    <property type="evidence" value="ECO:0007669"/>
    <property type="project" value="TreeGrafter"/>
</dbReference>
<keyword evidence="7 8" id="KW-0119">Carbohydrate metabolism</keyword>
<comment type="subunit">
    <text evidence="4">Monomer.</text>
</comment>
<comment type="pathway">
    <text evidence="2 8">Carbohydrate metabolism; hexose metabolism.</text>
</comment>
<feature type="active site" description="Proton donor" evidence="9">
    <location>
        <position position="185"/>
    </location>
</feature>
<sequence>MSGYFKTPLSMPSVTHKTVFRHNDRDIELYRITDGSGAYVEMLNYGATLVSVVVPARDGKLDNIVLCYPDVRDYFTDTCYIGSTIGRFANRIAHARFTLNGQEFLLDQNDGENCNHSGFSGFNRKIFDAETDGHEVSFFAQSADGEGGFPGKTDIIVRCSFTAGTLTLRYLASCDRETLFSPTCHAYFNLTGKNNDIFRHELQVHAAEYLEMNRSFVPTGNVLPVTGTGYDFGTYKPVGQMAEQKRDDLRGYNTCFVASDIHLEKHLASLRETLSGRMMDVFSTMPAMLLYTGDYLCGQHQPFAGLCLEAQFYPDAPNHSHFPSCVIKPGKIYEQRISFKFNVFE</sequence>
<dbReference type="InterPro" id="IPR015443">
    <property type="entry name" value="Aldose_1-epimerase"/>
</dbReference>
<keyword evidence="5" id="KW-0106">Calcium</keyword>
<dbReference type="EC" id="5.1.3.3" evidence="8"/>
<name>A0A5M8NWL6_9BACT</name>
<dbReference type="NCBIfam" id="NF008277">
    <property type="entry name" value="PRK11055.1"/>
    <property type="match status" value="1"/>
</dbReference>
<reference evidence="11 12" key="1">
    <citation type="submission" date="2019-03" db="EMBL/GenBank/DDBJ databases">
        <title>Single cell metagenomics reveals metabolic interactions within the superorganism composed of flagellate Streblomastix strix and complex community of Bacteroidetes bacteria on its surface.</title>
        <authorList>
            <person name="Treitli S.C."/>
            <person name="Kolisko M."/>
            <person name="Husnik F."/>
            <person name="Keeling P."/>
            <person name="Hampl V."/>
        </authorList>
    </citation>
    <scope>NUCLEOTIDE SEQUENCE [LARGE SCALE GENOMIC DNA]</scope>
    <source>
        <strain evidence="11">St1</strain>
    </source>
</reference>
<organism evidence="11 12">
    <name type="scientific">Candidatus Ordinivivax streblomastigis</name>
    <dbReference type="NCBI Taxonomy" id="2540710"/>
    <lineage>
        <taxon>Bacteria</taxon>
        <taxon>Pseudomonadati</taxon>
        <taxon>Bacteroidota</taxon>
        <taxon>Bacteroidia</taxon>
        <taxon>Bacteroidales</taxon>
        <taxon>Candidatus Ordinivivax</taxon>
    </lineage>
</organism>
<dbReference type="CDD" id="cd09019">
    <property type="entry name" value="galactose_mutarotase_like"/>
    <property type="match status" value="1"/>
</dbReference>
<proteinExistence type="inferred from homology"/>
<evidence type="ECO:0000256" key="8">
    <source>
        <dbReference type="PIRNR" id="PIRNR005096"/>
    </source>
</evidence>
<evidence type="ECO:0000256" key="7">
    <source>
        <dbReference type="ARBA" id="ARBA00023277"/>
    </source>
</evidence>
<dbReference type="Proteomes" id="UP000324575">
    <property type="component" value="Unassembled WGS sequence"/>
</dbReference>
<evidence type="ECO:0000313" key="12">
    <source>
        <dbReference type="Proteomes" id="UP000324575"/>
    </source>
</evidence>
<dbReference type="InterPro" id="IPR014718">
    <property type="entry name" value="GH-type_carb-bd"/>
</dbReference>
<evidence type="ECO:0000313" key="11">
    <source>
        <dbReference type="EMBL" id="KAA6300797.1"/>
    </source>
</evidence>
<feature type="binding site" evidence="10">
    <location>
        <begin position="185"/>
        <end position="187"/>
    </location>
    <ligand>
        <name>beta-D-galactose</name>
        <dbReference type="ChEBI" id="CHEBI:27667"/>
    </ligand>
</feature>
<dbReference type="EMBL" id="SNRX01000048">
    <property type="protein sequence ID" value="KAA6300797.1"/>
    <property type="molecule type" value="Genomic_DNA"/>
</dbReference>
<dbReference type="InterPro" id="IPR008183">
    <property type="entry name" value="Aldose_1/G6P_1-epimerase"/>
</dbReference>
<feature type="active site" description="Proton acceptor" evidence="9">
    <location>
        <position position="309"/>
    </location>
</feature>
<dbReference type="GO" id="GO:0030246">
    <property type="term" value="F:carbohydrate binding"/>
    <property type="evidence" value="ECO:0007669"/>
    <property type="project" value="InterPro"/>
</dbReference>
<gene>
    <name evidence="11" type="ORF">EZS26_003069</name>
</gene>
<comment type="cofactor">
    <cofactor evidence="1">
        <name>Ca(2+)</name>
        <dbReference type="ChEBI" id="CHEBI:29108"/>
    </cofactor>
</comment>
<dbReference type="PIRSF" id="PIRSF005096">
    <property type="entry name" value="GALM"/>
    <property type="match status" value="1"/>
</dbReference>
<dbReference type="Gene3D" id="2.70.98.10">
    <property type="match status" value="1"/>
</dbReference>
<dbReference type="GO" id="GO:0005737">
    <property type="term" value="C:cytoplasm"/>
    <property type="evidence" value="ECO:0007669"/>
    <property type="project" value="TreeGrafter"/>
</dbReference>
<evidence type="ECO:0000256" key="1">
    <source>
        <dbReference type="ARBA" id="ARBA00001913"/>
    </source>
</evidence>
<dbReference type="UniPathway" id="UPA00242"/>
<dbReference type="GO" id="GO:0006006">
    <property type="term" value="P:glucose metabolic process"/>
    <property type="evidence" value="ECO:0007669"/>
    <property type="project" value="TreeGrafter"/>
</dbReference>
<dbReference type="PANTHER" id="PTHR10091">
    <property type="entry name" value="ALDOSE-1-EPIMERASE"/>
    <property type="match status" value="1"/>
</dbReference>
<dbReference type="PANTHER" id="PTHR10091:SF0">
    <property type="entry name" value="GALACTOSE MUTAROTASE"/>
    <property type="match status" value="1"/>
</dbReference>
<dbReference type="AlphaFoldDB" id="A0A5M8NWL6"/>
<dbReference type="InterPro" id="IPR011013">
    <property type="entry name" value="Gal_mutarotase_sf_dom"/>
</dbReference>
<dbReference type="InterPro" id="IPR047215">
    <property type="entry name" value="Galactose_mutarotase-like"/>
</dbReference>
<comment type="caution">
    <text evidence="11">The sequence shown here is derived from an EMBL/GenBank/DDBJ whole genome shotgun (WGS) entry which is preliminary data.</text>
</comment>
<dbReference type="Pfam" id="PF01263">
    <property type="entry name" value="Aldose_epim"/>
    <property type="match status" value="1"/>
</dbReference>
<evidence type="ECO:0000256" key="4">
    <source>
        <dbReference type="ARBA" id="ARBA00011245"/>
    </source>
</evidence>